<proteinExistence type="predicted"/>
<protein>
    <submittedName>
        <fullName evidence="1">Uncharacterized protein</fullName>
    </submittedName>
</protein>
<accession>A0A8S5N2L0</accession>
<reference evidence="1" key="1">
    <citation type="journal article" date="2021" name="Proc. Natl. Acad. Sci. U.S.A.">
        <title>A Catalog of Tens of Thousands of Viruses from Human Metagenomes Reveals Hidden Associations with Chronic Diseases.</title>
        <authorList>
            <person name="Tisza M.J."/>
            <person name="Buck C.B."/>
        </authorList>
    </citation>
    <scope>NUCLEOTIDE SEQUENCE</scope>
    <source>
        <strain evidence="1">Cttxo15</strain>
    </source>
</reference>
<sequence>MGEIIEAQSDNIINSADAIYDSVFTVWDAIKEVLTTVWEFWGSVFEGLGIAIKSFQ</sequence>
<evidence type="ECO:0000313" key="1">
    <source>
        <dbReference type="EMBL" id="DAD88514.1"/>
    </source>
</evidence>
<organism evidence="1">
    <name type="scientific">Podoviridae sp. cttxo15</name>
    <dbReference type="NCBI Taxonomy" id="2826584"/>
    <lineage>
        <taxon>Viruses</taxon>
        <taxon>Duplodnaviria</taxon>
        <taxon>Heunggongvirae</taxon>
        <taxon>Uroviricota</taxon>
        <taxon>Caudoviricetes</taxon>
    </lineage>
</organism>
<name>A0A8S5N2L0_9CAUD</name>
<dbReference type="EMBL" id="BK015041">
    <property type="protein sequence ID" value="DAD88514.1"/>
    <property type="molecule type" value="Genomic_DNA"/>
</dbReference>